<proteinExistence type="predicted"/>
<keyword evidence="4" id="KW-1185">Reference proteome</keyword>
<evidence type="ECO:0000259" key="1">
    <source>
        <dbReference type="Pfam" id="PF14292"/>
    </source>
</evidence>
<dbReference type="RefSeq" id="WP_379838651.1">
    <property type="nucleotide sequence ID" value="NZ_JBHRYQ010000001.1"/>
</dbReference>
<dbReference type="Pfam" id="PF14292">
    <property type="entry name" value="SusE"/>
    <property type="match status" value="1"/>
</dbReference>
<feature type="domain" description="Outer membrane protein SusF/SusE-like C-terminal" evidence="2">
    <location>
        <begin position="161"/>
        <end position="243"/>
    </location>
</feature>
<sequence length="443" mass="47690">MKNIFKNIAVFVGALMLMTSCEKDQIQAVLNSSAAPAVSLSAPNVVLTKDKENNDVLTISWLKPDFGYDAGPTYTILLDKKGGDFSKAYSYASGSQLSKSFKGAELNAILLNLGLAPGTASNLDVKVQAKLSEKVILSSPIADLNATAYLDKLDLSTPWGVVGSAFNDWGATPDAPFYKTGLAGVYVSYVTLKDGEFKIRKNNDWGVNYGDTGADGKLEAGGDNIVSKAGTYKITFNETALTVKIEKYSWGIVGSAFNDWGATPDAPLTYDPYSDQWRGVVALKDGEFKVRQNSEWSVNYGDDGANGTLDANGANLVATKGNYLITVSFTENKISVQKITNLWGVVGSGYNNWGATPDFTFVPDYGNFTKDFDTKGIWVAKNIKLLTGEIKFRANSDWGLNYGDDGADGTLEVNGANILVTAGTYDITLDFSKAKPAYTIKKK</sequence>
<evidence type="ECO:0000313" key="3">
    <source>
        <dbReference type="EMBL" id="MFC3811803.1"/>
    </source>
</evidence>
<organism evidence="3 4">
    <name type="scientific">Lacihabitans lacunae</name>
    <dbReference type="NCBI Taxonomy" id="1028214"/>
    <lineage>
        <taxon>Bacteria</taxon>
        <taxon>Pseudomonadati</taxon>
        <taxon>Bacteroidota</taxon>
        <taxon>Cytophagia</taxon>
        <taxon>Cytophagales</taxon>
        <taxon>Leadbetterellaceae</taxon>
        <taxon>Lacihabitans</taxon>
    </lineage>
</organism>
<name>A0ABV7YWY0_9BACT</name>
<dbReference type="Proteomes" id="UP001595616">
    <property type="component" value="Unassembled WGS sequence"/>
</dbReference>
<dbReference type="Pfam" id="PF16411">
    <property type="entry name" value="SusF_SusE"/>
    <property type="match status" value="1"/>
</dbReference>
<dbReference type="EMBL" id="JBHRYQ010000001">
    <property type="protein sequence ID" value="MFC3811803.1"/>
    <property type="molecule type" value="Genomic_DNA"/>
</dbReference>
<dbReference type="Gene3D" id="2.60.40.3620">
    <property type="match status" value="3"/>
</dbReference>
<reference evidence="4" key="1">
    <citation type="journal article" date="2019" name="Int. J. Syst. Evol. Microbiol.">
        <title>The Global Catalogue of Microorganisms (GCM) 10K type strain sequencing project: providing services to taxonomists for standard genome sequencing and annotation.</title>
        <authorList>
            <consortium name="The Broad Institute Genomics Platform"/>
            <consortium name="The Broad Institute Genome Sequencing Center for Infectious Disease"/>
            <person name="Wu L."/>
            <person name="Ma J."/>
        </authorList>
    </citation>
    <scope>NUCLEOTIDE SEQUENCE [LARGE SCALE GENOMIC DNA]</scope>
    <source>
        <strain evidence="4">CECT 7956</strain>
    </source>
</reference>
<dbReference type="InterPro" id="IPR032187">
    <property type="entry name" value="SusF/SusE-like_C"/>
</dbReference>
<protein>
    <submittedName>
        <fullName evidence="3">SusE domain-containing protein</fullName>
    </submittedName>
</protein>
<dbReference type="CDD" id="cd12956">
    <property type="entry name" value="CBM_SusE-F_like"/>
    <property type="match status" value="3"/>
</dbReference>
<comment type="caution">
    <text evidence="3">The sequence shown here is derived from an EMBL/GenBank/DDBJ whole genome shotgun (WGS) entry which is preliminary data.</text>
</comment>
<dbReference type="PROSITE" id="PS51257">
    <property type="entry name" value="PROKAR_LIPOPROTEIN"/>
    <property type="match status" value="1"/>
</dbReference>
<gene>
    <name evidence="3" type="ORF">ACFOOI_14155</name>
</gene>
<evidence type="ECO:0000313" key="4">
    <source>
        <dbReference type="Proteomes" id="UP001595616"/>
    </source>
</evidence>
<feature type="domain" description="SusE outer membrane protein" evidence="1">
    <location>
        <begin position="23"/>
        <end position="128"/>
    </location>
</feature>
<accession>A0ABV7YWY0</accession>
<evidence type="ECO:0000259" key="2">
    <source>
        <dbReference type="Pfam" id="PF16411"/>
    </source>
</evidence>
<dbReference type="InterPro" id="IPR025970">
    <property type="entry name" value="SusE"/>
</dbReference>